<dbReference type="Pfam" id="PF00561">
    <property type="entry name" value="Abhydrolase_1"/>
    <property type="match status" value="1"/>
</dbReference>
<dbReference type="InterPro" id="IPR029058">
    <property type="entry name" value="AB_hydrolase_fold"/>
</dbReference>
<dbReference type="EMBL" id="FOUR01000001">
    <property type="protein sequence ID" value="SFM55852.1"/>
    <property type="molecule type" value="Genomic_DNA"/>
</dbReference>
<dbReference type="AlphaFoldDB" id="A0A1I4RUA7"/>
<dbReference type="GO" id="GO:0046464">
    <property type="term" value="P:acylglycerol catabolic process"/>
    <property type="evidence" value="ECO:0007669"/>
    <property type="project" value="TreeGrafter"/>
</dbReference>
<dbReference type="InterPro" id="IPR000073">
    <property type="entry name" value="AB_hydrolase_1"/>
</dbReference>
<sequence>MRIPAPNFWPAARTGQRWLLNARRRVATVDGHRMVYLERGEPGPGRPTVLLIHGFAAMKENWAFWLQRLPRHWHLLVPDVPGLGESDYRENASYRYLAQALRLREWLASLPTDNIHLVGSSMGGAIAAVLAHEMTQAPRSLTLLNSAGIPEHPDVDLDLPFETDRDDLLIPRDWKGVYRMFNSVGNGKATATGIAMAGLLGPDLLSRTDALRHIFADMVADALAPARYLGPDTPPLQVQWGDRDVITPTRCVRWFETATPDAEVHVFPRVGHLPMLETPGKSAAVLERFVERHAR</sequence>
<dbReference type="InterPro" id="IPR050266">
    <property type="entry name" value="AB_hydrolase_sf"/>
</dbReference>
<dbReference type="PRINTS" id="PR00111">
    <property type="entry name" value="ABHYDROLASE"/>
</dbReference>
<dbReference type="OrthoDB" id="9780765at2"/>
<dbReference type="Proteomes" id="UP000199339">
    <property type="component" value="Unassembled WGS sequence"/>
</dbReference>
<feature type="domain" description="AB hydrolase-1" evidence="1">
    <location>
        <begin position="47"/>
        <end position="164"/>
    </location>
</feature>
<dbReference type="PANTHER" id="PTHR43798:SF5">
    <property type="entry name" value="MONOACYLGLYCEROL LIPASE ABHD6"/>
    <property type="match status" value="1"/>
</dbReference>
<dbReference type="GO" id="GO:0047372">
    <property type="term" value="F:monoacylglycerol lipase activity"/>
    <property type="evidence" value="ECO:0007669"/>
    <property type="project" value="TreeGrafter"/>
</dbReference>
<dbReference type="SUPFAM" id="SSF53474">
    <property type="entry name" value="alpha/beta-Hydrolases"/>
    <property type="match status" value="1"/>
</dbReference>
<proteinExistence type="predicted"/>
<evidence type="ECO:0000313" key="2">
    <source>
        <dbReference type="EMBL" id="SFM55852.1"/>
    </source>
</evidence>
<evidence type="ECO:0000313" key="3">
    <source>
        <dbReference type="Proteomes" id="UP000199339"/>
    </source>
</evidence>
<dbReference type="Gene3D" id="3.40.50.1820">
    <property type="entry name" value="alpha/beta hydrolase"/>
    <property type="match status" value="1"/>
</dbReference>
<reference evidence="3" key="1">
    <citation type="submission" date="2016-10" db="EMBL/GenBank/DDBJ databases">
        <authorList>
            <person name="Varghese N."/>
            <person name="Submissions S."/>
        </authorList>
    </citation>
    <scope>NUCLEOTIDE SEQUENCE [LARGE SCALE GENOMIC DNA]</scope>
    <source>
        <strain evidence="3">CGMCC 1.6775</strain>
    </source>
</reference>
<protein>
    <submittedName>
        <fullName evidence="2">Pimeloyl-ACP methyl ester carboxylesterase</fullName>
    </submittedName>
</protein>
<name>A0A1I4RUA7_9GAMM</name>
<dbReference type="PANTHER" id="PTHR43798">
    <property type="entry name" value="MONOACYLGLYCEROL LIPASE"/>
    <property type="match status" value="1"/>
</dbReference>
<dbReference type="GO" id="GO:0016020">
    <property type="term" value="C:membrane"/>
    <property type="evidence" value="ECO:0007669"/>
    <property type="project" value="TreeGrafter"/>
</dbReference>
<keyword evidence="3" id="KW-1185">Reference proteome</keyword>
<evidence type="ECO:0000259" key="1">
    <source>
        <dbReference type="Pfam" id="PF00561"/>
    </source>
</evidence>
<gene>
    <name evidence="2" type="ORF">SAMN04487961_0690</name>
</gene>
<organism evidence="2 3">
    <name type="scientific">Marinobacter pelagius</name>
    <dbReference type="NCBI Taxonomy" id="379482"/>
    <lineage>
        <taxon>Bacteria</taxon>
        <taxon>Pseudomonadati</taxon>
        <taxon>Pseudomonadota</taxon>
        <taxon>Gammaproteobacteria</taxon>
        <taxon>Pseudomonadales</taxon>
        <taxon>Marinobacteraceae</taxon>
        <taxon>Marinobacter</taxon>
    </lineage>
</organism>
<dbReference type="RefSeq" id="WP_091998656.1">
    <property type="nucleotide sequence ID" value="NZ_FOUR01000001.1"/>
</dbReference>
<accession>A0A1I4RUA7</accession>